<evidence type="ECO:0000313" key="3">
    <source>
        <dbReference type="Proteomes" id="UP000703661"/>
    </source>
</evidence>
<keyword evidence="1" id="KW-0812">Transmembrane</keyword>
<keyword evidence="1" id="KW-0472">Membrane</keyword>
<sequence>MTSVSKKSSPGTKLKTINDLLKSKEDALSQLEMQSWCLIFAQVAGVCLAIADALMASPLVFAVGGVIYCIAHVMEEANKMERIKLQASIDETRVTITKMTDSYNQLKYINDNYKDLSVTHGNLNSFWGRLALDAGSILDQDLNIQQQIGTELLTTDNYLNAV</sequence>
<dbReference type="Proteomes" id="UP000703661">
    <property type="component" value="Unassembled WGS sequence"/>
</dbReference>
<proteinExistence type="predicted"/>
<evidence type="ECO:0000313" key="2">
    <source>
        <dbReference type="EMBL" id="KAG0016917.1"/>
    </source>
</evidence>
<organism evidence="2 3">
    <name type="scientific">Entomortierella chlamydospora</name>
    <dbReference type="NCBI Taxonomy" id="101097"/>
    <lineage>
        <taxon>Eukaryota</taxon>
        <taxon>Fungi</taxon>
        <taxon>Fungi incertae sedis</taxon>
        <taxon>Mucoromycota</taxon>
        <taxon>Mortierellomycotina</taxon>
        <taxon>Mortierellomycetes</taxon>
        <taxon>Mortierellales</taxon>
        <taxon>Mortierellaceae</taxon>
        <taxon>Entomortierella</taxon>
    </lineage>
</organism>
<accession>A0A9P6MX26</accession>
<keyword evidence="3" id="KW-1185">Reference proteome</keyword>
<name>A0A9P6MX26_9FUNG</name>
<protein>
    <submittedName>
        <fullName evidence="2">Uncharacterized protein</fullName>
    </submittedName>
</protein>
<reference evidence="2" key="1">
    <citation type="journal article" date="2020" name="Fungal Divers.">
        <title>Resolving the Mortierellaceae phylogeny through synthesis of multi-gene phylogenetics and phylogenomics.</title>
        <authorList>
            <person name="Vandepol N."/>
            <person name="Liber J."/>
            <person name="Desiro A."/>
            <person name="Na H."/>
            <person name="Kennedy M."/>
            <person name="Barry K."/>
            <person name="Grigoriev I.V."/>
            <person name="Miller A.N."/>
            <person name="O'Donnell K."/>
            <person name="Stajich J.E."/>
            <person name="Bonito G."/>
        </authorList>
    </citation>
    <scope>NUCLEOTIDE SEQUENCE</scope>
    <source>
        <strain evidence="2">NRRL 2769</strain>
    </source>
</reference>
<dbReference type="EMBL" id="JAAAID010000489">
    <property type="protein sequence ID" value="KAG0016917.1"/>
    <property type="molecule type" value="Genomic_DNA"/>
</dbReference>
<comment type="caution">
    <text evidence="2">The sequence shown here is derived from an EMBL/GenBank/DDBJ whole genome shotgun (WGS) entry which is preliminary data.</text>
</comment>
<keyword evidence="1" id="KW-1133">Transmembrane helix</keyword>
<feature type="transmembrane region" description="Helical" evidence="1">
    <location>
        <begin position="57"/>
        <end position="74"/>
    </location>
</feature>
<gene>
    <name evidence="2" type="ORF">BGZ80_008777</name>
</gene>
<evidence type="ECO:0000256" key="1">
    <source>
        <dbReference type="SAM" id="Phobius"/>
    </source>
</evidence>
<dbReference type="AlphaFoldDB" id="A0A9P6MX26"/>